<evidence type="ECO:0000256" key="5">
    <source>
        <dbReference type="SAM" id="Phobius"/>
    </source>
</evidence>
<dbReference type="GO" id="GO:0016020">
    <property type="term" value="C:membrane"/>
    <property type="evidence" value="ECO:0007669"/>
    <property type="project" value="UniProtKB-SubCell"/>
</dbReference>
<evidence type="ECO:0000256" key="4">
    <source>
        <dbReference type="ARBA" id="ARBA00023136"/>
    </source>
</evidence>
<gene>
    <name evidence="7" type="ORF">LCGC14_2080380</name>
</gene>
<organism evidence="7">
    <name type="scientific">marine sediment metagenome</name>
    <dbReference type="NCBI Taxonomy" id="412755"/>
    <lineage>
        <taxon>unclassified sequences</taxon>
        <taxon>metagenomes</taxon>
        <taxon>ecological metagenomes</taxon>
    </lineage>
</organism>
<name>A0A0F9HCR3_9ZZZZ</name>
<evidence type="ECO:0000256" key="2">
    <source>
        <dbReference type="ARBA" id="ARBA00022692"/>
    </source>
</evidence>
<protein>
    <recommendedName>
        <fullName evidence="6">O-antigen ligase-related domain-containing protein</fullName>
    </recommendedName>
</protein>
<feature type="transmembrane region" description="Helical" evidence="5">
    <location>
        <begin position="308"/>
        <end position="328"/>
    </location>
</feature>
<feature type="transmembrane region" description="Helical" evidence="5">
    <location>
        <begin position="139"/>
        <end position="156"/>
    </location>
</feature>
<dbReference type="PANTHER" id="PTHR37422">
    <property type="entry name" value="TEICHURONIC ACID BIOSYNTHESIS PROTEIN TUAE"/>
    <property type="match status" value="1"/>
</dbReference>
<accession>A0A0F9HCR3</accession>
<dbReference type="PANTHER" id="PTHR37422:SF13">
    <property type="entry name" value="LIPOPOLYSACCHARIDE BIOSYNTHESIS PROTEIN PA4999-RELATED"/>
    <property type="match status" value="1"/>
</dbReference>
<keyword evidence="4 5" id="KW-0472">Membrane</keyword>
<reference evidence="7" key="1">
    <citation type="journal article" date="2015" name="Nature">
        <title>Complex archaea that bridge the gap between prokaryotes and eukaryotes.</title>
        <authorList>
            <person name="Spang A."/>
            <person name="Saw J.H."/>
            <person name="Jorgensen S.L."/>
            <person name="Zaremba-Niedzwiedzka K."/>
            <person name="Martijn J."/>
            <person name="Lind A.E."/>
            <person name="van Eijk R."/>
            <person name="Schleper C."/>
            <person name="Guy L."/>
            <person name="Ettema T.J."/>
        </authorList>
    </citation>
    <scope>NUCLEOTIDE SEQUENCE</scope>
</reference>
<keyword evidence="3 5" id="KW-1133">Transmembrane helix</keyword>
<dbReference type="Pfam" id="PF04932">
    <property type="entry name" value="Wzy_C"/>
    <property type="match status" value="1"/>
</dbReference>
<feature type="transmembrane region" description="Helical" evidence="5">
    <location>
        <begin position="114"/>
        <end position="133"/>
    </location>
</feature>
<feature type="transmembrane region" description="Helical" evidence="5">
    <location>
        <begin position="335"/>
        <end position="351"/>
    </location>
</feature>
<feature type="transmembrane region" description="Helical" evidence="5">
    <location>
        <begin position="84"/>
        <end position="102"/>
    </location>
</feature>
<comment type="caution">
    <text evidence="7">The sequence shown here is derived from an EMBL/GenBank/DDBJ whole genome shotgun (WGS) entry which is preliminary data.</text>
</comment>
<feature type="domain" description="O-antigen ligase-related" evidence="6">
    <location>
        <begin position="185"/>
        <end position="319"/>
    </location>
</feature>
<keyword evidence="2 5" id="KW-0812">Transmembrane</keyword>
<proteinExistence type="predicted"/>
<evidence type="ECO:0000256" key="1">
    <source>
        <dbReference type="ARBA" id="ARBA00004141"/>
    </source>
</evidence>
<feature type="transmembrane region" description="Helical" evidence="5">
    <location>
        <begin position="176"/>
        <end position="193"/>
    </location>
</feature>
<sequence length="486" mass="52589">MISMLSLPSSSNRWLPSLFVLLLALVFAPGLMAGGVPKWLVIYAAAGCAILCSRRLALDRVSLAGLAVIVWAAVSLMWSTDPAAGALQLHKIAVLGVLFCAARAWGRDWPLPELAVASVAIILALAPMVPTSGFGNENFVTDYLLMLVPFLVVFAVQHKGSVIRKFRATAKKCKGYGCLAWFPLLAVAVYLVAFNGARAEYLVAGAVMVVGLLLIRQRSAALIVALSGLAFLLLWPQVFGKSLLARLELGNATAAMWWDAPFWGQGLGAFGFEYPRFADAWRWLMPERNSFISSNEFAGAAHNETLQLMAELGLVGLALAGLFLFLCLRHAKPSPALWCLGILGVLSLVGFPLQTPATAVLGAVALGLACGPIERPIRLPRLALVPLVACVVGTAYLGSLEWRGHVAYGQAAMVMRADPLSAFRANLRAYEIYPWDWQIRHQLYRTFAILAQRRTVKVGDGTLNRIYTISASAMPFAPYVAIERKP</sequence>
<comment type="subcellular location">
    <subcellularLocation>
        <location evidence="1">Membrane</location>
        <topology evidence="1">Multi-pass membrane protein</topology>
    </subcellularLocation>
</comment>
<dbReference type="InterPro" id="IPR007016">
    <property type="entry name" value="O-antigen_ligase-rel_domated"/>
</dbReference>
<dbReference type="InterPro" id="IPR051533">
    <property type="entry name" value="WaaL-like"/>
</dbReference>
<feature type="transmembrane region" description="Helical" evidence="5">
    <location>
        <begin position="220"/>
        <end position="239"/>
    </location>
</feature>
<dbReference type="AlphaFoldDB" id="A0A0F9HCR3"/>
<evidence type="ECO:0000259" key="6">
    <source>
        <dbReference type="Pfam" id="PF04932"/>
    </source>
</evidence>
<feature type="transmembrane region" description="Helical" evidence="5">
    <location>
        <begin position="61"/>
        <end position="78"/>
    </location>
</feature>
<evidence type="ECO:0000256" key="3">
    <source>
        <dbReference type="ARBA" id="ARBA00022989"/>
    </source>
</evidence>
<feature type="transmembrane region" description="Helical" evidence="5">
    <location>
        <begin position="199"/>
        <end position="215"/>
    </location>
</feature>
<evidence type="ECO:0000313" key="7">
    <source>
        <dbReference type="EMBL" id="KKL72892.1"/>
    </source>
</evidence>
<dbReference type="EMBL" id="LAZR01025128">
    <property type="protein sequence ID" value="KKL72892.1"/>
    <property type="molecule type" value="Genomic_DNA"/>
</dbReference>